<sequence length="108" mass="11956">MKLRMKQIISFFLAAVLLLSGLFPAGTGTGNAAPQADWEPVDIRGFTLGEANLLGFQINQDIPYVAYMVRKFIWQMGSYTYKLMVLKYENGGWLEVGNTESLEAGGQS</sequence>
<name>A0A972GP67_9BACL</name>
<comment type="caution">
    <text evidence="2">The sequence shown here is derived from an EMBL/GenBank/DDBJ whole genome shotgun (WGS) entry which is preliminary data.</text>
</comment>
<evidence type="ECO:0000313" key="2">
    <source>
        <dbReference type="EMBL" id="NOU93868.1"/>
    </source>
</evidence>
<evidence type="ECO:0000256" key="1">
    <source>
        <dbReference type="SAM" id="SignalP"/>
    </source>
</evidence>
<evidence type="ECO:0000313" key="3">
    <source>
        <dbReference type="Proteomes" id="UP000641588"/>
    </source>
</evidence>
<dbReference type="AlphaFoldDB" id="A0A972GP67"/>
<protein>
    <submittedName>
        <fullName evidence="2">Uncharacterized protein</fullName>
    </submittedName>
</protein>
<gene>
    <name evidence="2" type="ORF">GC093_11615</name>
</gene>
<reference evidence="2" key="1">
    <citation type="submission" date="2019-10" db="EMBL/GenBank/DDBJ databases">
        <title>Description of Paenibacillus glebae sp. nov.</title>
        <authorList>
            <person name="Carlier A."/>
            <person name="Qi S."/>
        </authorList>
    </citation>
    <scope>NUCLEOTIDE SEQUENCE</scope>
    <source>
        <strain evidence="2">LMG 31456</strain>
    </source>
</reference>
<keyword evidence="1" id="KW-0732">Signal</keyword>
<organism evidence="2 3">
    <name type="scientific">Paenibacillus foliorum</name>
    <dbReference type="NCBI Taxonomy" id="2654974"/>
    <lineage>
        <taxon>Bacteria</taxon>
        <taxon>Bacillati</taxon>
        <taxon>Bacillota</taxon>
        <taxon>Bacilli</taxon>
        <taxon>Bacillales</taxon>
        <taxon>Paenibacillaceae</taxon>
        <taxon>Paenibacillus</taxon>
    </lineage>
</organism>
<proteinExistence type="predicted"/>
<feature type="signal peptide" evidence="1">
    <location>
        <begin position="1"/>
        <end position="25"/>
    </location>
</feature>
<dbReference type="EMBL" id="WHOD01000051">
    <property type="protein sequence ID" value="NOU93868.1"/>
    <property type="molecule type" value="Genomic_DNA"/>
</dbReference>
<keyword evidence="3" id="KW-1185">Reference proteome</keyword>
<dbReference type="RefSeq" id="WP_171652077.1">
    <property type="nucleotide sequence ID" value="NZ_WHOD01000051.1"/>
</dbReference>
<accession>A0A972GP67</accession>
<feature type="chain" id="PRO_5039476211" evidence="1">
    <location>
        <begin position="26"/>
        <end position="108"/>
    </location>
</feature>
<dbReference type="Proteomes" id="UP000641588">
    <property type="component" value="Unassembled WGS sequence"/>
</dbReference>